<protein>
    <recommendedName>
        <fullName evidence="14">Phospholipase D/nuclease</fullName>
    </recommendedName>
</protein>
<keyword evidence="6" id="KW-0269">Exonuclease</keyword>
<dbReference type="Proteomes" id="UP000886523">
    <property type="component" value="Unassembled WGS sequence"/>
</dbReference>
<gene>
    <name evidence="12" type="ORF">BS47DRAFT_1337912</name>
</gene>
<evidence type="ECO:0000256" key="5">
    <source>
        <dbReference type="ARBA" id="ARBA00022801"/>
    </source>
</evidence>
<feature type="compositionally biased region" description="Polar residues" evidence="11">
    <location>
        <begin position="67"/>
        <end position="80"/>
    </location>
</feature>
<dbReference type="GO" id="GO:0003697">
    <property type="term" value="F:single-stranded DNA binding"/>
    <property type="evidence" value="ECO:0007669"/>
    <property type="project" value="TreeGrafter"/>
</dbReference>
<evidence type="ECO:0000256" key="11">
    <source>
        <dbReference type="SAM" id="MobiDB-lite"/>
    </source>
</evidence>
<dbReference type="PANTHER" id="PTHR12415">
    <property type="entry name" value="TYROSYL-DNA PHOSPHODIESTERASE 1"/>
    <property type="match status" value="1"/>
</dbReference>
<keyword evidence="3" id="KW-0540">Nuclease</keyword>
<keyword evidence="8" id="KW-0539">Nucleus</keyword>
<evidence type="ECO:0000256" key="1">
    <source>
        <dbReference type="ARBA" id="ARBA00004123"/>
    </source>
</evidence>
<evidence type="ECO:0000256" key="10">
    <source>
        <dbReference type="PIRSR" id="PIRSR610347-2"/>
    </source>
</evidence>
<dbReference type="Gene3D" id="3.30.870.10">
    <property type="entry name" value="Endonuclease Chain A"/>
    <property type="match status" value="2"/>
</dbReference>
<dbReference type="InterPro" id="IPR010347">
    <property type="entry name" value="Tdp1"/>
</dbReference>
<dbReference type="GO" id="GO:0003690">
    <property type="term" value="F:double-stranded DNA binding"/>
    <property type="evidence" value="ECO:0007669"/>
    <property type="project" value="TreeGrafter"/>
</dbReference>
<feature type="active site" description="Nucleophile" evidence="9">
    <location>
        <position position="209"/>
    </location>
</feature>
<evidence type="ECO:0000256" key="3">
    <source>
        <dbReference type="ARBA" id="ARBA00022722"/>
    </source>
</evidence>
<comment type="similarity">
    <text evidence="2">Belongs to the tyrosyl-DNA phosphodiesterase family.</text>
</comment>
<keyword evidence="5" id="KW-0378">Hydrolase</keyword>
<dbReference type="GO" id="GO:0005634">
    <property type="term" value="C:nucleus"/>
    <property type="evidence" value="ECO:0007669"/>
    <property type="project" value="UniProtKB-SubCell"/>
</dbReference>
<evidence type="ECO:0008006" key="14">
    <source>
        <dbReference type="Google" id="ProtNLM"/>
    </source>
</evidence>
<dbReference type="OrthoDB" id="47785at2759"/>
<evidence type="ECO:0000313" key="13">
    <source>
        <dbReference type="Proteomes" id="UP000886523"/>
    </source>
</evidence>
<evidence type="ECO:0000256" key="9">
    <source>
        <dbReference type="PIRSR" id="PIRSR610347-1"/>
    </source>
</evidence>
<dbReference type="GO" id="GO:0004527">
    <property type="term" value="F:exonuclease activity"/>
    <property type="evidence" value="ECO:0007669"/>
    <property type="project" value="UniProtKB-KW"/>
</dbReference>
<feature type="binding site" evidence="10">
    <location>
        <position position="473"/>
    </location>
    <ligand>
        <name>substrate</name>
    </ligand>
</feature>
<keyword evidence="13" id="KW-1185">Reference proteome</keyword>
<evidence type="ECO:0000256" key="8">
    <source>
        <dbReference type="ARBA" id="ARBA00023242"/>
    </source>
</evidence>
<comment type="subcellular location">
    <subcellularLocation>
        <location evidence="1">Nucleus</location>
    </subcellularLocation>
</comment>
<evidence type="ECO:0000256" key="7">
    <source>
        <dbReference type="ARBA" id="ARBA00023204"/>
    </source>
</evidence>
<evidence type="ECO:0000256" key="4">
    <source>
        <dbReference type="ARBA" id="ARBA00022763"/>
    </source>
</evidence>
<dbReference type="Pfam" id="PF06087">
    <property type="entry name" value="Tyr-DNA_phospho"/>
    <property type="match status" value="1"/>
</dbReference>
<evidence type="ECO:0000256" key="6">
    <source>
        <dbReference type="ARBA" id="ARBA00022839"/>
    </source>
</evidence>
<evidence type="ECO:0000313" key="12">
    <source>
        <dbReference type="EMBL" id="KAF9518779.1"/>
    </source>
</evidence>
<comment type="caution">
    <text evidence="12">The sequence shown here is derived from an EMBL/GenBank/DDBJ whole genome shotgun (WGS) entry which is preliminary data.</text>
</comment>
<feature type="binding site" evidence="10">
    <location>
        <position position="211"/>
    </location>
    <ligand>
        <name>substrate</name>
    </ligand>
</feature>
<dbReference type="GO" id="GO:0006281">
    <property type="term" value="P:DNA repair"/>
    <property type="evidence" value="ECO:0007669"/>
    <property type="project" value="UniProtKB-KW"/>
</dbReference>
<dbReference type="AlphaFoldDB" id="A0A9P6B6R7"/>
<dbReference type="PANTHER" id="PTHR12415:SF0">
    <property type="entry name" value="TYROSYL-DNA PHOSPHODIESTERASE 1"/>
    <property type="match status" value="1"/>
</dbReference>
<sequence>MCQLRARPRMCLELGRLIRAHSSHSSTTTPTSEFLKERAALERGRLERQKRALALSMDSPMEYQTPGAGSSSMPDSLNQRPTKRARIASPPASNTPAPSGISGKPPQRNGYRIFWNGELRHTPSRFSLGSPTFDLKTIIGDTSDLAWCILSAMEVDFDWVANHIPSRIPTIIACSPPRKTEFVEAAVNELKKNFIRCTPRMAPGPGVMHTKVFLLFYKSGRLRVAVNTANLLDFDWWDIENMSWVQDFPLLSTTPVSSESAADSKPTTTSASLGAKFTETLATMLTRMNVGAAIQSLIDSKSLSLPANYTGVEGMLAEYDFSAVKVGLVPSIPGTYHAQSEMQSVGHTGLMRVLRSVGARCPPDKKLSLEYQGSSIGKYTADWVRGFQISAEGAMNGYEDWFEMPSKKRAALPFPKKEHLKIMFPTLQTVNRVGRQCGGSLFFSPSFWDAPKYPKDLFHDARSKTGPILMHTKMMLATFVTEQRAGSSSSNPAGKGKKAISGIDPDVGGWCYVGSHNFTPSAWGILVRGEKNAAAKAAKMPRRTSAERKAAEKKALDTEPHISIKNFELGVVFTLPSDDISRAAGGAACWGRPAAPYGLGDSGVPWMQSVHGLEV</sequence>
<feature type="active site" description="Proton donor/acceptor" evidence="9">
    <location>
        <position position="471"/>
    </location>
</feature>
<accession>A0A9P6B6R7</accession>
<feature type="compositionally biased region" description="Low complexity" evidence="11">
    <location>
        <begin position="88"/>
        <end position="99"/>
    </location>
</feature>
<feature type="region of interest" description="Disordered" evidence="11">
    <location>
        <begin position="55"/>
        <end position="108"/>
    </location>
</feature>
<keyword evidence="4" id="KW-0227">DNA damage</keyword>
<dbReference type="SUPFAM" id="SSF56024">
    <property type="entry name" value="Phospholipase D/nuclease"/>
    <property type="match status" value="2"/>
</dbReference>
<dbReference type="EMBL" id="MU128922">
    <property type="protein sequence ID" value="KAF9518779.1"/>
    <property type="molecule type" value="Genomic_DNA"/>
</dbReference>
<reference evidence="12" key="1">
    <citation type="journal article" date="2020" name="Nat. Commun.">
        <title>Large-scale genome sequencing of mycorrhizal fungi provides insights into the early evolution of symbiotic traits.</title>
        <authorList>
            <person name="Miyauchi S."/>
            <person name="Kiss E."/>
            <person name="Kuo A."/>
            <person name="Drula E."/>
            <person name="Kohler A."/>
            <person name="Sanchez-Garcia M."/>
            <person name="Morin E."/>
            <person name="Andreopoulos B."/>
            <person name="Barry K.W."/>
            <person name="Bonito G."/>
            <person name="Buee M."/>
            <person name="Carver A."/>
            <person name="Chen C."/>
            <person name="Cichocki N."/>
            <person name="Clum A."/>
            <person name="Culley D."/>
            <person name="Crous P.W."/>
            <person name="Fauchery L."/>
            <person name="Girlanda M."/>
            <person name="Hayes R.D."/>
            <person name="Keri Z."/>
            <person name="LaButti K."/>
            <person name="Lipzen A."/>
            <person name="Lombard V."/>
            <person name="Magnuson J."/>
            <person name="Maillard F."/>
            <person name="Murat C."/>
            <person name="Nolan M."/>
            <person name="Ohm R.A."/>
            <person name="Pangilinan J."/>
            <person name="Pereira M.F."/>
            <person name="Perotto S."/>
            <person name="Peter M."/>
            <person name="Pfister S."/>
            <person name="Riley R."/>
            <person name="Sitrit Y."/>
            <person name="Stielow J.B."/>
            <person name="Szollosi G."/>
            <person name="Zifcakova L."/>
            <person name="Stursova M."/>
            <person name="Spatafora J.W."/>
            <person name="Tedersoo L."/>
            <person name="Vaario L.M."/>
            <person name="Yamada A."/>
            <person name="Yan M."/>
            <person name="Wang P."/>
            <person name="Xu J."/>
            <person name="Bruns T."/>
            <person name="Baldrian P."/>
            <person name="Vilgalys R."/>
            <person name="Dunand C."/>
            <person name="Henrissat B."/>
            <person name="Grigoriev I.V."/>
            <person name="Hibbett D."/>
            <person name="Nagy L.G."/>
            <person name="Martin F.M."/>
        </authorList>
    </citation>
    <scope>NUCLEOTIDE SEQUENCE</scope>
    <source>
        <strain evidence="12">UP504</strain>
    </source>
</reference>
<evidence type="ECO:0000256" key="2">
    <source>
        <dbReference type="ARBA" id="ARBA00010205"/>
    </source>
</evidence>
<organism evidence="12 13">
    <name type="scientific">Hydnum rufescens UP504</name>
    <dbReference type="NCBI Taxonomy" id="1448309"/>
    <lineage>
        <taxon>Eukaryota</taxon>
        <taxon>Fungi</taxon>
        <taxon>Dikarya</taxon>
        <taxon>Basidiomycota</taxon>
        <taxon>Agaricomycotina</taxon>
        <taxon>Agaricomycetes</taxon>
        <taxon>Cantharellales</taxon>
        <taxon>Hydnaceae</taxon>
        <taxon>Hydnum</taxon>
    </lineage>
</organism>
<proteinExistence type="inferred from homology"/>
<keyword evidence="7" id="KW-0234">DNA repair</keyword>
<dbReference type="GO" id="GO:0017005">
    <property type="term" value="F:3'-tyrosyl-DNA phosphodiesterase activity"/>
    <property type="evidence" value="ECO:0007669"/>
    <property type="project" value="TreeGrafter"/>
</dbReference>
<name>A0A9P6B6R7_9AGAM</name>